<keyword evidence="1" id="KW-0472">Membrane</keyword>
<organism evidence="2 3">
    <name type="scientific">Adineta ricciae</name>
    <name type="common">Rotifer</name>
    <dbReference type="NCBI Taxonomy" id="249248"/>
    <lineage>
        <taxon>Eukaryota</taxon>
        <taxon>Metazoa</taxon>
        <taxon>Spiralia</taxon>
        <taxon>Gnathifera</taxon>
        <taxon>Rotifera</taxon>
        <taxon>Eurotatoria</taxon>
        <taxon>Bdelloidea</taxon>
        <taxon>Adinetida</taxon>
        <taxon>Adinetidae</taxon>
        <taxon>Adineta</taxon>
    </lineage>
</organism>
<feature type="transmembrane region" description="Helical" evidence="1">
    <location>
        <begin position="256"/>
        <end position="275"/>
    </location>
</feature>
<evidence type="ECO:0008006" key="4">
    <source>
        <dbReference type="Google" id="ProtNLM"/>
    </source>
</evidence>
<gene>
    <name evidence="2" type="ORF">XAT740_LOCUS16432</name>
</gene>
<dbReference type="EMBL" id="CAJNOR010001046">
    <property type="protein sequence ID" value="CAF1063782.1"/>
    <property type="molecule type" value="Genomic_DNA"/>
</dbReference>
<evidence type="ECO:0000313" key="2">
    <source>
        <dbReference type="EMBL" id="CAF1063782.1"/>
    </source>
</evidence>
<name>A0A814LC11_ADIRI</name>
<proteinExistence type="predicted"/>
<evidence type="ECO:0000313" key="3">
    <source>
        <dbReference type="Proteomes" id="UP000663828"/>
    </source>
</evidence>
<keyword evidence="3" id="KW-1185">Reference proteome</keyword>
<sequence>MSRVLKFERLLLRLEKCSESIMYHDEMNSAVQQIKQATLLPRNRSSLSTGILSEYFRDVKCFYDETYVCLINSEQFPDCLQFNHELNNCTKRNYCQNHGRCLQWKRSSDINFICVRSKCTSGSFCQLKMEQFFLTFDSMLAEIIVLIFVIGLVSTILSYLTFLDPKLRKVGCGNYLLILSVFNQLTLIVFVLRFTYFIVSQMKTIENRQFLSTSCVILDFVLSLQIYMCDWLTVCISSERMINIIKGIQFNRRQSVVLTKFIVPLFISFVIVTLLHQPFTRMLIIDPQNDQRFWCVINFSSAQLEYYTIYTRNKQRAHNQQKHVAIMMKQIHRHKDLLISPLLIILLKMPSILMMIIIKCIQYKWQRYFSSAHKMAKLYLDEYPYQFGSTGSNGMNEFLMISRDEVPAKTPAHLLIRKAFPDMVAISTVVLGKRSVDFLRTTEFVRIPPSRIRS</sequence>
<evidence type="ECO:0000256" key="1">
    <source>
        <dbReference type="SAM" id="Phobius"/>
    </source>
</evidence>
<protein>
    <recommendedName>
        <fullName evidence="4">G-protein coupled receptors family 1 profile domain-containing protein</fullName>
    </recommendedName>
</protein>
<feature type="transmembrane region" description="Helical" evidence="1">
    <location>
        <begin position="337"/>
        <end position="358"/>
    </location>
</feature>
<keyword evidence="1" id="KW-1133">Transmembrane helix</keyword>
<dbReference type="Proteomes" id="UP000663828">
    <property type="component" value="Unassembled WGS sequence"/>
</dbReference>
<reference evidence="2" key="1">
    <citation type="submission" date="2021-02" db="EMBL/GenBank/DDBJ databases">
        <authorList>
            <person name="Nowell W R."/>
        </authorList>
    </citation>
    <scope>NUCLEOTIDE SEQUENCE</scope>
</reference>
<feature type="transmembrane region" description="Helical" evidence="1">
    <location>
        <begin position="139"/>
        <end position="163"/>
    </location>
</feature>
<comment type="caution">
    <text evidence="2">The sequence shown here is derived from an EMBL/GenBank/DDBJ whole genome shotgun (WGS) entry which is preliminary data.</text>
</comment>
<accession>A0A814LC11</accession>
<keyword evidence="1" id="KW-0812">Transmembrane</keyword>
<feature type="transmembrane region" description="Helical" evidence="1">
    <location>
        <begin position="210"/>
        <end position="228"/>
    </location>
</feature>
<dbReference type="SUPFAM" id="SSF81321">
    <property type="entry name" value="Family A G protein-coupled receptor-like"/>
    <property type="match status" value="1"/>
</dbReference>
<dbReference type="AlphaFoldDB" id="A0A814LC11"/>
<dbReference type="Gene3D" id="1.20.1070.10">
    <property type="entry name" value="Rhodopsin 7-helix transmembrane proteins"/>
    <property type="match status" value="1"/>
</dbReference>
<feature type="transmembrane region" description="Helical" evidence="1">
    <location>
        <begin position="175"/>
        <end position="198"/>
    </location>
</feature>